<dbReference type="EMBL" id="JABSTR010000004">
    <property type="protein sequence ID" value="KAH9369079.1"/>
    <property type="molecule type" value="Genomic_DNA"/>
</dbReference>
<dbReference type="Proteomes" id="UP000821853">
    <property type="component" value="Chromosome 2"/>
</dbReference>
<dbReference type="AlphaFoldDB" id="A0A9J6G287"/>
<sequence length="447" mass="46281">MAQLRLGQRLHSLFGQIAAGLGGMGAFPTPGSVDQPSSRPSRRAARVAAQKITDTVRKYNLAVASAGDGADSDEDFDLDAEVRAEGGSMARLPVSPTNMLPKAVPAASSSRLAPRAVVRCCIVDRSYDTARLPLWLECQDEPLTQVQRDAHAQAQSAYNRSMRRINDAKRRGAKLIYCCPKDSYTPGTGAPATLKPSGPALLNLVYDPRTGMLHSTGQAPLLISTGAKAVSGAATAAPNPTPMITSVATTVPKATFQGSQPLQAKPASLSLQQQQPPARQVPLITGGSTAVTANSLLMVKVLPGKVLPAKVLQEESQQLGTAGPAPAGTPGGRLARPVVTCTSALCRGPVPQASGRPEPRPVDGAARGAPHRPALQVLPQRQGPAAAGRQRPQRIQPALPGARVGGRGGGAPFSPPLSLAGWFAPLGRGFEWRSVGLGAAVEPGYDG</sequence>
<gene>
    <name evidence="2" type="ORF">HPB48_016722</name>
</gene>
<protein>
    <submittedName>
        <fullName evidence="2">Uncharacterized protein</fullName>
    </submittedName>
</protein>
<proteinExistence type="predicted"/>
<evidence type="ECO:0000256" key="1">
    <source>
        <dbReference type="SAM" id="MobiDB-lite"/>
    </source>
</evidence>
<feature type="region of interest" description="Disordered" evidence="1">
    <location>
        <begin position="347"/>
        <end position="399"/>
    </location>
</feature>
<comment type="caution">
    <text evidence="2">The sequence shown here is derived from an EMBL/GenBank/DDBJ whole genome shotgun (WGS) entry which is preliminary data.</text>
</comment>
<keyword evidence="3" id="KW-1185">Reference proteome</keyword>
<organism evidence="2 3">
    <name type="scientific">Haemaphysalis longicornis</name>
    <name type="common">Bush tick</name>
    <dbReference type="NCBI Taxonomy" id="44386"/>
    <lineage>
        <taxon>Eukaryota</taxon>
        <taxon>Metazoa</taxon>
        <taxon>Ecdysozoa</taxon>
        <taxon>Arthropoda</taxon>
        <taxon>Chelicerata</taxon>
        <taxon>Arachnida</taxon>
        <taxon>Acari</taxon>
        <taxon>Parasitiformes</taxon>
        <taxon>Ixodida</taxon>
        <taxon>Ixodoidea</taxon>
        <taxon>Ixodidae</taxon>
        <taxon>Haemaphysalinae</taxon>
        <taxon>Haemaphysalis</taxon>
    </lineage>
</organism>
<accession>A0A9J6G287</accession>
<reference evidence="2 3" key="1">
    <citation type="journal article" date="2020" name="Cell">
        <title>Large-Scale Comparative Analyses of Tick Genomes Elucidate Their Genetic Diversity and Vector Capacities.</title>
        <authorList>
            <consortium name="Tick Genome and Microbiome Consortium (TIGMIC)"/>
            <person name="Jia N."/>
            <person name="Wang J."/>
            <person name="Shi W."/>
            <person name="Du L."/>
            <person name="Sun Y."/>
            <person name="Zhan W."/>
            <person name="Jiang J.F."/>
            <person name="Wang Q."/>
            <person name="Zhang B."/>
            <person name="Ji P."/>
            <person name="Bell-Sakyi L."/>
            <person name="Cui X.M."/>
            <person name="Yuan T.T."/>
            <person name="Jiang B.G."/>
            <person name="Yang W.F."/>
            <person name="Lam T.T."/>
            <person name="Chang Q.C."/>
            <person name="Ding S.J."/>
            <person name="Wang X.J."/>
            <person name="Zhu J.G."/>
            <person name="Ruan X.D."/>
            <person name="Zhao L."/>
            <person name="Wei J.T."/>
            <person name="Ye R.Z."/>
            <person name="Que T.C."/>
            <person name="Du C.H."/>
            <person name="Zhou Y.H."/>
            <person name="Cheng J.X."/>
            <person name="Dai P.F."/>
            <person name="Guo W.B."/>
            <person name="Han X.H."/>
            <person name="Huang E.J."/>
            <person name="Li L.F."/>
            <person name="Wei W."/>
            <person name="Gao Y.C."/>
            <person name="Liu J.Z."/>
            <person name="Shao H.Z."/>
            <person name="Wang X."/>
            <person name="Wang C.C."/>
            <person name="Yang T.C."/>
            <person name="Huo Q.B."/>
            <person name="Li W."/>
            <person name="Chen H.Y."/>
            <person name="Chen S.E."/>
            <person name="Zhou L.G."/>
            <person name="Ni X.B."/>
            <person name="Tian J.H."/>
            <person name="Sheng Y."/>
            <person name="Liu T."/>
            <person name="Pan Y.S."/>
            <person name="Xia L.Y."/>
            <person name="Li J."/>
            <person name="Zhao F."/>
            <person name="Cao W.C."/>
        </authorList>
    </citation>
    <scope>NUCLEOTIDE SEQUENCE [LARGE SCALE GENOMIC DNA]</scope>
    <source>
        <strain evidence="2">HaeL-2018</strain>
    </source>
</reference>
<evidence type="ECO:0000313" key="3">
    <source>
        <dbReference type="Proteomes" id="UP000821853"/>
    </source>
</evidence>
<dbReference type="VEuPathDB" id="VectorBase:HLOH_063888"/>
<name>A0A9J6G287_HAELO</name>
<evidence type="ECO:0000313" key="2">
    <source>
        <dbReference type="EMBL" id="KAH9369079.1"/>
    </source>
</evidence>